<sequence>MVRLINQSAASFNLLQHHFFETNNFYFAQNQGRFVPSYENPRNGFFPSSIQRNQPPDSYQEQTLFVGSSAANGGGRPGRGQTGASQVETANDDGPLSSRSGVTPSYFQFTYTRFLDAGDSRKMNVLLCWLVAAAAITSSGAGLAEEEQDLRVGMVSEESDTWSRMMVHFLNDGGSCEKNCGGKEHGVSGKRKKKSKRGRKRDYLEDRKYALTGSVERCSEGLVLNGEEEVTEVPKNEWEQLMQHFVHDRKDREKINYDGLKEYFRKNLNKYLDKAIQDEGGHSKNRFSKVAKKHRVKVYRGSGEHRVDDDIKVDRDGKVTIAFKVPTMYQEESYEDYKDSGNVMEDVKIERLFDDESEYLAKVRHKGKNDEIRHAVKAYRYEDEDSDKVSKERYYTKHADKCTQTEKPNQCSVCKKKFKSCDCTIRFYGDACTMKTSPRTTTVTAEITSTESTPATSTNAGTTCPCPDSTTVTVESTTVVTTSTTPVTTEVTGDATSTTETMDCPENVTCTGSTEVASTTTETIVTTETMDCPENVTCTGSTEVASSTTETIVTTESMECPENETCNGTTSGLTTPTTETTPSTVMTACTEGHSSKRTFKGSHDSRKGGMSFEYDTTDTTEEPFCTHEETSTTTGESTTTPGSTVVTTEGTTTTPEPPRSTTSSEATTTIAEQTSSTSEGTSTTVENSSTQASTTTGEFTAADPLQLNQQQPLQNLRRQKED</sequence>
<feature type="region of interest" description="Disordered" evidence="1">
    <location>
        <begin position="560"/>
        <end position="722"/>
    </location>
</feature>
<feature type="region of interest" description="Disordered" evidence="1">
    <location>
        <begin position="68"/>
        <end position="99"/>
    </location>
</feature>
<feature type="compositionally biased region" description="Gly residues" evidence="1">
    <location>
        <begin position="72"/>
        <end position="81"/>
    </location>
</feature>
<feature type="compositionally biased region" description="Low complexity" evidence="1">
    <location>
        <begin position="560"/>
        <end position="587"/>
    </location>
</feature>
<evidence type="ECO:0000313" key="3">
    <source>
        <dbReference type="Proteomes" id="UP001562425"/>
    </source>
</evidence>
<proteinExistence type="predicted"/>
<keyword evidence="3" id="KW-1185">Reference proteome</keyword>
<accession>A0ABD1DMC4</accession>
<feature type="region of interest" description="Disordered" evidence="1">
    <location>
        <begin position="180"/>
        <end position="200"/>
    </location>
</feature>
<protein>
    <submittedName>
        <fullName evidence="2">Uncharacterized protein</fullName>
    </submittedName>
</protein>
<evidence type="ECO:0000313" key="2">
    <source>
        <dbReference type="EMBL" id="KAL1400087.1"/>
    </source>
</evidence>
<evidence type="ECO:0000256" key="1">
    <source>
        <dbReference type="SAM" id="MobiDB-lite"/>
    </source>
</evidence>
<reference evidence="2 3" key="1">
    <citation type="submission" date="2024-05" db="EMBL/GenBank/DDBJ databases">
        <title>Culex pipiens pipiens assembly and annotation.</title>
        <authorList>
            <person name="Alout H."/>
            <person name="Durand T."/>
        </authorList>
    </citation>
    <scope>NUCLEOTIDE SEQUENCE [LARGE SCALE GENOMIC DNA]</scope>
    <source>
        <strain evidence="2">HA-2024</strain>
        <tissue evidence="2">Whole body</tissue>
    </source>
</reference>
<feature type="compositionally biased region" description="Basic residues" evidence="1">
    <location>
        <begin position="188"/>
        <end position="200"/>
    </location>
</feature>
<organism evidence="2 3">
    <name type="scientific">Culex pipiens pipiens</name>
    <name type="common">Northern house mosquito</name>
    <dbReference type="NCBI Taxonomy" id="38569"/>
    <lineage>
        <taxon>Eukaryota</taxon>
        <taxon>Metazoa</taxon>
        <taxon>Ecdysozoa</taxon>
        <taxon>Arthropoda</taxon>
        <taxon>Hexapoda</taxon>
        <taxon>Insecta</taxon>
        <taxon>Pterygota</taxon>
        <taxon>Neoptera</taxon>
        <taxon>Endopterygota</taxon>
        <taxon>Diptera</taxon>
        <taxon>Nematocera</taxon>
        <taxon>Culicoidea</taxon>
        <taxon>Culicidae</taxon>
        <taxon>Culicinae</taxon>
        <taxon>Culicini</taxon>
        <taxon>Culex</taxon>
        <taxon>Culex</taxon>
    </lineage>
</organism>
<feature type="compositionally biased region" description="Low complexity" evidence="1">
    <location>
        <begin position="704"/>
        <end position="716"/>
    </location>
</feature>
<dbReference type="Proteomes" id="UP001562425">
    <property type="component" value="Unassembled WGS sequence"/>
</dbReference>
<comment type="caution">
    <text evidence="2">The sequence shown here is derived from an EMBL/GenBank/DDBJ whole genome shotgun (WGS) entry which is preliminary data.</text>
</comment>
<feature type="compositionally biased region" description="Low complexity" evidence="1">
    <location>
        <begin position="631"/>
        <end position="690"/>
    </location>
</feature>
<gene>
    <name evidence="2" type="ORF">pipiens_007719</name>
</gene>
<dbReference type="EMBL" id="JBEHCU010005362">
    <property type="protein sequence ID" value="KAL1400087.1"/>
    <property type="molecule type" value="Genomic_DNA"/>
</dbReference>
<name>A0ABD1DMC4_CULPP</name>
<dbReference type="AlphaFoldDB" id="A0ABD1DMC4"/>